<comment type="caution">
    <text evidence="1">The sequence shown here is derived from an EMBL/GenBank/DDBJ whole genome shotgun (WGS) entry which is preliminary data.</text>
</comment>
<gene>
    <name evidence="1" type="ORF">scyTo_0000298</name>
</gene>
<reference evidence="1 2" key="1">
    <citation type="journal article" date="2018" name="Nat. Ecol. Evol.">
        <title>Shark genomes provide insights into elasmobranch evolution and the origin of vertebrates.</title>
        <authorList>
            <person name="Hara Y"/>
            <person name="Yamaguchi K"/>
            <person name="Onimaru K"/>
            <person name="Kadota M"/>
            <person name="Koyanagi M"/>
            <person name="Keeley SD"/>
            <person name="Tatsumi K"/>
            <person name="Tanaka K"/>
            <person name="Motone F"/>
            <person name="Kageyama Y"/>
            <person name="Nozu R"/>
            <person name="Adachi N"/>
            <person name="Nishimura O"/>
            <person name="Nakagawa R"/>
            <person name="Tanegashima C"/>
            <person name="Kiyatake I"/>
            <person name="Matsumoto R"/>
            <person name="Murakumo K"/>
            <person name="Nishida K"/>
            <person name="Terakita A"/>
            <person name="Kuratani S"/>
            <person name="Sato K"/>
            <person name="Hyodo S Kuraku.S."/>
        </authorList>
    </citation>
    <scope>NUCLEOTIDE SEQUENCE [LARGE SCALE GENOMIC DNA]</scope>
</reference>
<proteinExistence type="predicted"/>
<accession>A0A401NUU3</accession>
<evidence type="ECO:0000313" key="1">
    <source>
        <dbReference type="EMBL" id="GCB64637.1"/>
    </source>
</evidence>
<keyword evidence="2" id="KW-1185">Reference proteome</keyword>
<protein>
    <submittedName>
        <fullName evidence="1">Uncharacterized protein</fullName>
    </submittedName>
</protein>
<organism evidence="1 2">
    <name type="scientific">Scyliorhinus torazame</name>
    <name type="common">Cloudy catshark</name>
    <name type="synonym">Catulus torazame</name>
    <dbReference type="NCBI Taxonomy" id="75743"/>
    <lineage>
        <taxon>Eukaryota</taxon>
        <taxon>Metazoa</taxon>
        <taxon>Chordata</taxon>
        <taxon>Craniata</taxon>
        <taxon>Vertebrata</taxon>
        <taxon>Chondrichthyes</taxon>
        <taxon>Elasmobranchii</taxon>
        <taxon>Galeomorphii</taxon>
        <taxon>Galeoidea</taxon>
        <taxon>Carcharhiniformes</taxon>
        <taxon>Scyliorhinidae</taxon>
        <taxon>Scyliorhinus</taxon>
    </lineage>
</organism>
<dbReference type="EMBL" id="BFAA01000058">
    <property type="protein sequence ID" value="GCB64637.1"/>
    <property type="molecule type" value="Genomic_DNA"/>
</dbReference>
<name>A0A401NUU3_SCYTO</name>
<dbReference type="AlphaFoldDB" id="A0A401NUU3"/>
<dbReference type="Proteomes" id="UP000288216">
    <property type="component" value="Unassembled WGS sequence"/>
</dbReference>
<evidence type="ECO:0000313" key="2">
    <source>
        <dbReference type="Proteomes" id="UP000288216"/>
    </source>
</evidence>
<sequence>MFVHADVRLVAEVNGELVHLCGSWGLECAPTCRSVEIVLEQVQQGKKVLSLQIASYVPSRAPCCELLLTPADMWHGRSLLFVAGRGKIERSLCQLQPQSSRQSIRIQTSRSTGRWHLLGLQLYSVAPEGKE</sequence>